<keyword evidence="1" id="KW-0732">Signal</keyword>
<evidence type="ECO:0000256" key="1">
    <source>
        <dbReference type="SAM" id="SignalP"/>
    </source>
</evidence>
<feature type="signal peptide" evidence="1">
    <location>
        <begin position="1"/>
        <end position="22"/>
    </location>
</feature>
<evidence type="ECO:0000313" key="2">
    <source>
        <dbReference type="EMBL" id="MBL0002879.1"/>
    </source>
</evidence>
<reference evidence="2" key="1">
    <citation type="submission" date="2020-10" db="EMBL/GenBank/DDBJ databases">
        <title>Connecting structure to function with the recovery of over 1000 high-quality activated sludge metagenome-assembled genomes encoding full-length rRNA genes using long-read sequencing.</title>
        <authorList>
            <person name="Singleton C.M."/>
            <person name="Petriglieri F."/>
            <person name="Kristensen J.M."/>
            <person name="Kirkegaard R.H."/>
            <person name="Michaelsen T.Y."/>
            <person name="Andersen M.H."/>
            <person name="Karst S.M."/>
            <person name="Dueholm M.S."/>
            <person name="Nielsen P.H."/>
            <person name="Albertsen M."/>
        </authorList>
    </citation>
    <scope>NUCLEOTIDE SEQUENCE</scope>
    <source>
        <strain evidence="2">Ribe_18-Q3-R11-54_MAXAC.001</strain>
    </source>
</reference>
<feature type="chain" id="PRO_5039315933" evidence="1">
    <location>
        <begin position="23"/>
        <end position="75"/>
    </location>
</feature>
<evidence type="ECO:0000313" key="3">
    <source>
        <dbReference type="Proteomes" id="UP000886632"/>
    </source>
</evidence>
<protein>
    <submittedName>
        <fullName evidence="2">Uncharacterized protein</fullName>
    </submittedName>
</protein>
<proteinExistence type="predicted"/>
<organism evidence="2 3">
    <name type="scientific">Candidatus Phosphoribacter hodrii</name>
    <dbReference type="NCBI Taxonomy" id="2953743"/>
    <lineage>
        <taxon>Bacteria</taxon>
        <taxon>Bacillati</taxon>
        <taxon>Actinomycetota</taxon>
        <taxon>Actinomycetes</taxon>
        <taxon>Micrococcales</taxon>
        <taxon>Dermatophilaceae</taxon>
        <taxon>Candidatus Phosphoribacter</taxon>
    </lineage>
</organism>
<gene>
    <name evidence="2" type="ORF">IPP00_02405</name>
</gene>
<dbReference type="EMBL" id="JADKGK010000005">
    <property type="protein sequence ID" value="MBL0002879.1"/>
    <property type="molecule type" value="Genomic_DNA"/>
</dbReference>
<dbReference type="AlphaFoldDB" id="A0A9D7XVK5"/>
<comment type="caution">
    <text evidence="2">The sequence shown here is derived from an EMBL/GenBank/DDBJ whole genome shotgun (WGS) entry which is preliminary data.</text>
</comment>
<dbReference type="Proteomes" id="UP000886632">
    <property type="component" value="Unassembled WGS sequence"/>
</dbReference>
<accession>A0A9D7XVK5</accession>
<name>A0A9D7XVK5_9MICO</name>
<sequence length="75" mass="7730">MTGLPMPRWRVGGRRASATALAASLAVSALLGACGQSASPRADASDFDKRATVGRGGLAFQRGNHRLAHRSRAVG</sequence>